<name>A0A9J6FNR6_HAELO</name>
<proteinExistence type="predicted"/>
<dbReference type="VEuPathDB" id="VectorBase:HLOH_044149"/>
<accession>A0A9J6FNR6</accession>
<protein>
    <submittedName>
        <fullName evidence="1">Uncharacterized protein</fullName>
    </submittedName>
</protein>
<dbReference type="AlphaFoldDB" id="A0A9J6FNR6"/>
<gene>
    <name evidence="1" type="ORF">HPB48_018057</name>
</gene>
<evidence type="ECO:0000313" key="2">
    <source>
        <dbReference type="Proteomes" id="UP000821853"/>
    </source>
</evidence>
<evidence type="ECO:0000313" key="1">
    <source>
        <dbReference type="EMBL" id="KAH9364487.1"/>
    </source>
</evidence>
<reference evidence="1 2" key="1">
    <citation type="journal article" date="2020" name="Cell">
        <title>Large-Scale Comparative Analyses of Tick Genomes Elucidate Their Genetic Diversity and Vector Capacities.</title>
        <authorList>
            <consortium name="Tick Genome and Microbiome Consortium (TIGMIC)"/>
            <person name="Jia N."/>
            <person name="Wang J."/>
            <person name="Shi W."/>
            <person name="Du L."/>
            <person name="Sun Y."/>
            <person name="Zhan W."/>
            <person name="Jiang J.F."/>
            <person name="Wang Q."/>
            <person name="Zhang B."/>
            <person name="Ji P."/>
            <person name="Bell-Sakyi L."/>
            <person name="Cui X.M."/>
            <person name="Yuan T.T."/>
            <person name="Jiang B.G."/>
            <person name="Yang W.F."/>
            <person name="Lam T.T."/>
            <person name="Chang Q.C."/>
            <person name="Ding S.J."/>
            <person name="Wang X.J."/>
            <person name="Zhu J.G."/>
            <person name="Ruan X.D."/>
            <person name="Zhao L."/>
            <person name="Wei J.T."/>
            <person name="Ye R.Z."/>
            <person name="Que T.C."/>
            <person name="Du C.H."/>
            <person name="Zhou Y.H."/>
            <person name="Cheng J.X."/>
            <person name="Dai P.F."/>
            <person name="Guo W.B."/>
            <person name="Han X.H."/>
            <person name="Huang E.J."/>
            <person name="Li L.F."/>
            <person name="Wei W."/>
            <person name="Gao Y.C."/>
            <person name="Liu J.Z."/>
            <person name="Shao H.Z."/>
            <person name="Wang X."/>
            <person name="Wang C.C."/>
            <person name="Yang T.C."/>
            <person name="Huo Q.B."/>
            <person name="Li W."/>
            <person name="Chen H.Y."/>
            <person name="Chen S.E."/>
            <person name="Zhou L.G."/>
            <person name="Ni X.B."/>
            <person name="Tian J.H."/>
            <person name="Sheng Y."/>
            <person name="Liu T."/>
            <person name="Pan Y.S."/>
            <person name="Xia L.Y."/>
            <person name="Li J."/>
            <person name="Zhao F."/>
            <person name="Cao W.C."/>
        </authorList>
    </citation>
    <scope>NUCLEOTIDE SEQUENCE [LARGE SCALE GENOMIC DNA]</scope>
    <source>
        <strain evidence="1">HaeL-2018</strain>
    </source>
</reference>
<dbReference type="EMBL" id="JABSTR010000002">
    <property type="protein sequence ID" value="KAH9364487.1"/>
    <property type="molecule type" value="Genomic_DNA"/>
</dbReference>
<comment type="caution">
    <text evidence="1">The sequence shown here is derived from an EMBL/GenBank/DDBJ whole genome shotgun (WGS) entry which is preliminary data.</text>
</comment>
<dbReference type="Proteomes" id="UP000821853">
    <property type="component" value="Chromosome 10"/>
</dbReference>
<keyword evidence="2" id="KW-1185">Reference proteome</keyword>
<organism evidence="1 2">
    <name type="scientific">Haemaphysalis longicornis</name>
    <name type="common">Bush tick</name>
    <dbReference type="NCBI Taxonomy" id="44386"/>
    <lineage>
        <taxon>Eukaryota</taxon>
        <taxon>Metazoa</taxon>
        <taxon>Ecdysozoa</taxon>
        <taxon>Arthropoda</taxon>
        <taxon>Chelicerata</taxon>
        <taxon>Arachnida</taxon>
        <taxon>Acari</taxon>
        <taxon>Parasitiformes</taxon>
        <taxon>Ixodida</taxon>
        <taxon>Ixodoidea</taxon>
        <taxon>Ixodidae</taxon>
        <taxon>Haemaphysalinae</taxon>
        <taxon>Haemaphysalis</taxon>
    </lineage>
</organism>
<sequence length="112" mass="12512">MNAQVLNCCIYVCTANYIQGDSMRPVLLSLSNGSLQTLIQKIRKPAICHQSQTRLLVTNQGYLLKDCDQLYLMCGKTGVSYRRFSDLLKDSRAPTTLHLRLTTSASAANDNR</sequence>